<feature type="non-terminal residue" evidence="2">
    <location>
        <position position="84"/>
    </location>
</feature>
<sequence length="84" mass="10003">GSEFSQQVEQEREHWEQEQEQEQRQQGGDRNNGPDREYERPRRISPRSISKERWVETMVVGDSKLVDYHGSGNVESYIFTIMNM</sequence>
<evidence type="ECO:0000313" key="2">
    <source>
        <dbReference type="EMBL" id="KAL0194074.1"/>
    </source>
</evidence>
<dbReference type="AlphaFoldDB" id="A0ABD0R6B2"/>
<gene>
    <name evidence="2" type="ORF">M9458_012370</name>
</gene>
<keyword evidence="3" id="KW-1185">Reference proteome</keyword>
<dbReference type="Proteomes" id="UP001529510">
    <property type="component" value="Unassembled WGS sequence"/>
</dbReference>
<feature type="region of interest" description="Disordered" evidence="1">
    <location>
        <begin position="1"/>
        <end position="49"/>
    </location>
</feature>
<evidence type="ECO:0000256" key="1">
    <source>
        <dbReference type="SAM" id="MobiDB-lite"/>
    </source>
</evidence>
<accession>A0ABD0R6B2</accession>
<name>A0ABD0R6B2_CIRMR</name>
<feature type="non-terminal residue" evidence="2">
    <location>
        <position position="1"/>
    </location>
</feature>
<evidence type="ECO:0000313" key="3">
    <source>
        <dbReference type="Proteomes" id="UP001529510"/>
    </source>
</evidence>
<dbReference type="Gene3D" id="3.40.390.10">
    <property type="entry name" value="Collagenase (Catalytic Domain)"/>
    <property type="match status" value="1"/>
</dbReference>
<dbReference type="EMBL" id="JAMKFB020000005">
    <property type="protein sequence ID" value="KAL0194074.1"/>
    <property type="molecule type" value="Genomic_DNA"/>
</dbReference>
<protein>
    <submittedName>
        <fullName evidence="2">Uncharacterized protein</fullName>
    </submittedName>
</protein>
<reference evidence="2 3" key="1">
    <citation type="submission" date="2024-05" db="EMBL/GenBank/DDBJ databases">
        <title>Genome sequencing and assembly of Indian major carp, Cirrhinus mrigala (Hamilton, 1822).</title>
        <authorList>
            <person name="Mohindra V."/>
            <person name="Chowdhury L.M."/>
            <person name="Lal K."/>
            <person name="Jena J.K."/>
        </authorList>
    </citation>
    <scope>NUCLEOTIDE SEQUENCE [LARGE SCALE GENOMIC DNA]</scope>
    <source>
        <strain evidence="2">CM1030</strain>
        <tissue evidence="2">Blood</tissue>
    </source>
</reference>
<feature type="compositionally biased region" description="Basic and acidic residues" evidence="1">
    <location>
        <begin position="32"/>
        <end position="42"/>
    </location>
</feature>
<organism evidence="2 3">
    <name type="scientific">Cirrhinus mrigala</name>
    <name type="common">Mrigala</name>
    <dbReference type="NCBI Taxonomy" id="683832"/>
    <lineage>
        <taxon>Eukaryota</taxon>
        <taxon>Metazoa</taxon>
        <taxon>Chordata</taxon>
        <taxon>Craniata</taxon>
        <taxon>Vertebrata</taxon>
        <taxon>Euteleostomi</taxon>
        <taxon>Actinopterygii</taxon>
        <taxon>Neopterygii</taxon>
        <taxon>Teleostei</taxon>
        <taxon>Ostariophysi</taxon>
        <taxon>Cypriniformes</taxon>
        <taxon>Cyprinidae</taxon>
        <taxon>Labeoninae</taxon>
        <taxon>Labeonini</taxon>
        <taxon>Cirrhinus</taxon>
    </lineage>
</organism>
<proteinExistence type="predicted"/>
<dbReference type="InterPro" id="IPR024079">
    <property type="entry name" value="MetalloPept_cat_dom_sf"/>
</dbReference>
<comment type="caution">
    <text evidence="2">The sequence shown here is derived from an EMBL/GenBank/DDBJ whole genome shotgun (WGS) entry which is preliminary data.</text>
</comment>
<feature type="compositionally biased region" description="Basic and acidic residues" evidence="1">
    <location>
        <begin position="9"/>
        <end position="23"/>
    </location>
</feature>